<evidence type="ECO:0000256" key="1">
    <source>
        <dbReference type="SAM" id="MobiDB-lite"/>
    </source>
</evidence>
<dbReference type="AlphaFoldDB" id="A0AAD7RBR1"/>
<gene>
    <name evidence="2" type="ORF">AAFF_G00261260</name>
</gene>
<dbReference type="Proteomes" id="UP001221898">
    <property type="component" value="Unassembled WGS sequence"/>
</dbReference>
<feature type="compositionally biased region" description="Basic and acidic residues" evidence="1">
    <location>
        <begin position="48"/>
        <end position="66"/>
    </location>
</feature>
<keyword evidence="3" id="KW-1185">Reference proteome</keyword>
<name>A0AAD7RBR1_9TELE</name>
<protein>
    <submittedName>
        <fullName evidence="2">Uncharacterized protein</fullName>
    </submittedName>
</protein>
<proteinExistence type="predicted"/>
<feature type="compositionally biased region" description="Basic and acidic residues" evidence="1">
    <location>
        <begin position="23"/>
        <end position="32"/>
    </location>
</feature>
<evidence type="ECO:0000313" key="3">
    <source>
        <dbReference type="Proteomes" id="UP001221898"/>
    </source>
</evidence>
<evidence type="ECO:0000313" key="2">
    <source>
        <dbReference type="EMBL" id="KAJ8377341.1"/>
    </source>
</evidence>
<feature type="region of interest" description="Disordered" evidence="1">
    <location>
        <begin position="1"/>
        <end position="66"/>
    </location>
</feature>
<dbReference type="EMBL" id="JAINUG010000357">
    <property type="protein sequence ID" value="KAJ8377341.1"/>
    <property type="molecule type" value="Genomic_DNA"/>
</dbReference>
<comment type="caution">
    <text evidence="2">The sequence shown here is derived from an EMBL/GenBank/DDBJ whole genome shotgun (WGS) entry which is preliminary data.</text>
</comment>
<organism evidence="2 3">
    <name type="scientific">Aldrovandia affinis</name>
    <dbReference type="NCBI Taxonomy" id="143900"/>
    <lineage>
        <taxon>Eukaryota</taxon>
        <taxon>Metazoa</taxon>
        <taxon>Chordata</taxon>
        <taxon>Craniata</taxon>
        <taxon>Vertebrata</taxon>
        <taxon>Euteleostomi</taxon>
        <taxon>Actinopterygii</taxon>
        <taxon>Neopterygii</taxon>
        <taxon>Teleostei</taxon>
        <taxon>Notacanthiformes</taxon>
        <taxon>Halosauridae</taxon>
        <taxon>Aldrovandia</taxon>
    </lineage>
</organism>
<accession>A0AAD7RBR1</accession>
<sequence length="66" mass="7398">MSSRHRATVTGGTGRVPAGAQRSRSDRWEGPNDGRTLTITNLRPPHRFQGEVRRSNVSSRREEAQI</sequence>
<reference evidence="2" key="1">
    <citation type="journal article" date="2023" name="Science">
        <title>Genome structures resolve the early diversification of teleost fishes.</title>
        <authorList>
            <person name="Parey E."/>
            <person name="Louis A."/>
            <person name="Montfort J."/>
            <person name="Bouchez O."/>
            <person name="Roques C."/>
            <person name="Iampietro C."/>
            <person name="Lluch J."/>
            <person name="Castinel A."/>
            <person name="Donnadieu C."/>
            <person name="Desvignes T."/>
            <person name="Floi Bucao C."/>
            <person name="Jouanno E."/>
            <person name="Wen M."/>
            <person name="Mejri S."/>
            <person name="Dirks R."/>
            <person name="Jansen H."/>
            <person name="Henkel C."/>
            <person name="Chen W.J."/>
            <person name="Zahm M."/>
            <person name="Cabau C."/>
            <person name="Klopp C."/>
            <person name="Thompson A.W."/>
            <person name="Robinson-Rechavi M."/>
            <person name="Braasch I."/>
            <person name="Lecointre G."/>
            <person name="Bobe J."/>
            <person name="Postlethwait J.H."/>
            <person name="Berthelot C."/>
            <person name="Roest Crollius H."/>
            <person name="Guiguen Y."/>
        </authorList>
    </citation>
    <scope>NUCLEOTIDE SEQUENCE</scope>
    <source>
        <strain evidence="2">NC1722</strain>
    </source>
</reference>